<name>A0A3B7R284_9BACT</name>
<keyword evidence="3" id="KW-1185">Reference proteome</keyword>
<sequence>MPLFYPFVQRLPLLGSLMLTLLLGACDSVMPGAESEEPTQYTLSKQEQAWITPYRLGEEWRFANQAGYERRYQVKGLSDKAQPGMANKGARVQYYQQEVGTRLERVDSAYYERADAAHFAASFTLGAAAGEQPLEAALQWGNLQLPLPVAELETEQALPASVRLLPSLTVGGRTFNNVLEYPTLQPAANQAAAAWQVQRVYYTKEYGVVRFVEAGGTVWDRL</sequence>
<evidence type="ECO:0000256" key="1">
    <source>
        <dbReference type="SAM" id="SignalP"/>
    </source>
</evidence>
<feature type="signal peptide" evidence="1">
    <location>
        <begin position="1"/>
        <end position="25"/>
    </location>
</feature>
<dbReference type="AlphaFoldDB" id="A0A3B7R284"/>
<dbReference type="RefSeq" id="WP_119443332.1">
    <property type="nucleotide sequence ID" value="NZ_CP032317.1"/>
</dbReference>
<protein>
    <submittedName>
        <fullName evidence="2">Uncharacterized protein</fullName>
    </submittedName>
</protein>
<organism evidence="2 3">
    <name type="scientific">Hymenobacter oligotrophus</name>
    <dbReference type="NCBI Taxonomy" id="2319843"/>
    <lineage>
        <taxon>Bacteria</taxon>
        <taxon>Pseudomonadati</taxon>
        <taxon>Bacteroidota</taxon>
        <taxon>Cytophagia</taxon>
        <taxon>Cytophagales</taxon>
        <taxon>Hymenobacteraceae</taxon>
        <taxon>Hymenobacter</taxon>
    </lineage>
</organism>
<dbReference type="EMBL" id="CP032317">
    <property type="protein sequence ID" value="AYA35741.1"/>
    <property type="molecule type" value="Genomic_DNA"/>
</dbReference>
<reference evidence="2 3" key="1">
    <citation type="submission" date="2018-09" db="EMBL/GenBank/DDBJ databases">
        <title>Hymenobacter medium sp. nov., isolated from R2A medium.</title>
        <authorList>
            <person name="Yingchao G."/>
        </authorList>
    </citation>
    <scope>NUCLEOTIDE SEQUENCE [LARGE SCALE GENOMIC DNA]</scope>
    <source>
        <strain evidence="3">sh-6</strain>
    </source>
</reference>
<evidence type="ECO:0000313" key="2">
    <source>
        <dbReference type="EMBL" id="AYA35741.1"/>
    </source>
</evidence>
<gene>
    <name evidence="2" type="ORF">D3Y59_00930</name>
</gene>
<proteinExistence type="predicted"/>
<evidence type="ECO:0000313" key="3">
    <source>
        <dbReference type="Proteomes" id="UP000262802"/>
    </source>
</evidence>
<feature type="chain" id="PRO_5017666634" evidence="1">
    <location>
        <begin position="26"/>
        <end position="222"/>
    </location>
</feature>
<dbReference type="KEGG" id="hyh:D3Y59_00930"/>
<dbReference type="Proteomes" id="UP000262802">
    <property type="component" value="Chromosome"/>
</dbReference>
<keyword evidence="1" id="KW-0732">Signal</keyword>
<accession>A0A3B7R284</accession>
<dbReference type="OrthoDB" id="883587at2"/>